<accession>A0A8S1RQK8</accession>
<dbReference type="Proteomes" id="UP000692954">
    <property type="component" value="Unassembled WGS sequence"/>
</dbReference>
<keyword evidence="3" id="KW-1185">Reference proteome</keyword>
<comment type="caution">
    <text evidence="2">The sequence shown here is derived from an EMBL/GenBank/DDBJ whole genome shotgun (WGS) entry which is preliminary data.</text>
</comment>
<proteinExistence type="predicted"/>
<gene>
    <name evidence="2" type="ORF">PSON_ATCC_30995.1.T3740003</name>
</gene>
<evidence type="ECO:0000313" key="2">
    <source>
        <dbReference type="EMBL" id="CAD8131101.1"/>
    </source>
</evidence>
<feature type="transmembrane region" description="Helical" evidence="1">
    <location>
        <begin position="12"/>
        <end position="31"/>
    </location>
</feature>
<reference evidence="2" key="1">
    <citation type="submission" date="2021-01" db="EMBL/GenBank/DDBJ databases">
        <authorList>
            <consortium name="Genoscope - CEA"/>
            <person name="William W."/>
        </authorList>
    </citation>
    <scope>NUCLEOTIDE SEQUENCE</scope>
</reference>
<dbReference type="PANTHER" id="PTHR33706">
    <property type="entry name" value="MORN VARIANT REPEAT PROTEIN"/>
    <property type="match status" value="1"/>
</dbReference>
<keyword evidence="1" id="KW-0472">Membrane</keyword>
<keyword evidence="1" id="KW-1133">Transmembrane helix</keyword>
<dbReference type="AlphaFoldDB" id="A0A8S1RQK8"/>
<keyword evidence="1" id="KW-0812">Transmembrane</keyword>
<dbReference type="PANTHER" id="PTHR33706:SF1">
    <property type="entry name" value="TPR REPEAT PROTEIN"/>
    <property type="match status" value="1"/>
</dbReference>
<evidence type="ECO:0000256" key="1">
    <source>
        <dbReference type="SAM" id="Phobius"/>
    </source>
</evidence>
<dbReference type="OrthoDB" id="298777at2759"/>
<organism evidence="2 3">
    <name type="scientific">Paramecium sonneborni</name>
    <dbReference type="NCBI Taxonomy" id="65129"/>
    <lineage>
        <taxon>Eukaryota</taxon>
        <taxon>Sar</taxon>
        <taxon>Alveolata</taxon>
        <taxon>Ciliophora</taxon>
        <taxon>Intramacronucleata</taxon>
        <taxon>Oligohymenophorea</taxon>
        <taxon>Peniculida</taxon>
        <taxon>Parameciidae</taxon>
        <taxon>Paramecium</taxon>
    </lineage>
</organism>
<protein>
    <submittedName>
        <fullName evidence="2">Uncharacterized protein</fullName>
    </submittedName>
</protein>
<evidence type="ECO:0000313" key="3">
    <source>
        <dbReference type="Proteomes" id="UP000692954"/>
    </source>
</evidence>
<name>A0A8S1RQK8_9CILI</name>
<sequence length="215" mass="25593">MWLEVEDYRRFVISILLFYLSPTIILQQGIYQNGMKIGKWEINSKHKIIGGGNYNEKGQKFGQWIEIDEKKYWEYCQLLYFGNYQDGIKVGIWETHFCLFTNDIRTIGNGTYDENGIKVGQWTEVSETFWEKSQVIYKGQYENGIKSGRWNEYFCENKQNQLIGGGMYDQNGVKFGRWIEMHEYFSSQLQIIYVGTYSNGIKDQEFKQKKLQNFR</sequence>
<dbReference type="EMBL" id="CAJJDN010000374">
    <property type="protein sequence ID" value="CAD8131101.1"/>
    <property type="molecule type" value="Genomic_DNA"/>
</dbReference>